<keyword evidence="3" id="KW-1185">Reference proteome</keyword>
<organism evidence="2 3">
    <name type="scientific">Turnera subulata</name>
    <dbReference type="NCBI Taxonomy" id="218843"/>
    <lineage>
        <taxon>Eukaryota</taxon>
        <taxon>Viridiplantae</taxon>
        <taxon>Streptophyta</taxon>
        <taxon>Embryophyta</taxon>
        <taxon>Tracheophyta</taxon>
        <taxon>Spermatophyta</taxon>
        <taxon>Magnoliopsida</taxon>
        <taxon>eudicotyledons</taxon>
        <taxon>Gunneridae</taxon>
        <taxon>Pentapetalae</taxon>
        <taxon>rosids</taxon>
        <taxon>fabids</taxon>
        <taxon>Malpighiales</taxon>
        <taxon>Passifloraceae</taxon>
        <taxon>Turnera</taxon>
    </lineage>
</organism>
<gene>
    <name evidence="2" type="ORF">Tsubulata_030796</name>
</gene>
<accession>A0A9Q0FAY2</accession>
<reference evidence="2" key="2">
    <citation type="journal article" date="2023" name="Plants (Basel)">
        <title>Annotation of the Turnera subulata (Passifloraceae) Draft Genome Reveals the S-Locus Evolved after the Divergence of Turneroideae from Passifloroideae in a Stepwise Manner.</title>
        <authorList>
            <person name="Henning P.M."/>
            <person name="Roalson E.H."/>
            <person name="Mir W."/>
            <person name="McCubbin A.G."/>
            <person name="Shore J.S."/>
        </authorList>
    </citation>
    <scope>NUCLEOTIDE SEQUENCE</scope>
    <source>
        <strain evidence="2">F60SS</strain>
    </source>
</reference>
<reference evidence="2" key="1">
    <citation type="submission" date="2022-02" db="EMBL/GenBank/DDBJ databases">
        <authorList>
            <person name="Henning P.M."/>
            <person name="McCubbin A.G."/>
            <person name="Shore J.S."/>
        </authorList>
    </citation>
    <scope>NUCLEOTIDE SEQUENCE</scope>
    <source>
        <strain evidence="2">F60SS</strain>
        <tissue evidence="2">Leaves</tissue>
    </source>
</reference>
<dbReference type="AlphaFoldDB" id="A0A9Q0FAY2"/>
<evidence type="ECO:0000313" key="2">
    <source>
        <dbReference type="EMBL" id="KAJ4827046.1"/>
    </source>
</evidence>
<dbReference type="EMBL" id="JAKUCV010006509">
    <property type="protein sequence ID" value="KAJ4827046.1"/>
    <property type="molecule type" value="Genomic_DNA"/>
</dbReference>
<evidence type="ECO:0000259" key="1">
    <source>
        <dbReference type="Pfam" id="PF10536"/>
    </source>
</evidence>
<proteinExistence type="predicted"/>
<name>A0A9Q0FAY2_9ROSI</name>
<comment type="caution">
    <text evidence="2">The sequence shown here is derived from an EMBL/GenBank/DDBJ whole genome shotgun (WGS) entry which is preliminary data.</text>
</comment>
<evidence type="ECO:0000313" key="3">
    <source>
        <dbReference type="Proteomes" id="UP001141552"/>
    </source>
</evidence>
<feature type="domain" description="Aminotransferase-like plant mobile" evidence="1">
    <location>
        <begin position="141"/>
        <end position="282"/>
    </location>
</feature>
<dbReference type="Pfam" id="PF10536">
    <property type="entry name" value="PMD"/>
    <property type="match status" value="1"/>
</dbReference>
<dbReference type="InterPro" id="IPR019557">
    <property type="entry name" value="AminoTfrase-like_pln_mobile"/>
</dbReference>
<protein>
    <recommendedName>
        <fullName evidence="1">Aminotransferase-like plant mobile domain-containing protein</fullName>
    </recommendedName>
</protein>
<sequence>MATSCPGRSFDNLPLDILWNIQESSSLSDNAKRDRFFALINCIGLRGPFFETWVADLLVISLGPAAINDHPILEKVCPLSRPSAFPWSRSISLRDYASKPPLRNQYPIQSWPYEPSTGLGEWRQWIDRLSGSCSGLWKRWGIYDLITLSLSILDLDYSFFSTAALFWNSSLNVFAFPSGPLTINLYDLSVLFGLPPHGHDFGTVSSEDSIFSDEFISSWSGKSYIAVMRQPTSLNPKEDHFKFLIVFFTKYLFCSRGKECTLRFVPLVRHLLESDNPVAWGPLSSHPSIGVFASLLRRLLVAGSVFPFLHWELTANLLQKVKRNLSRSIYYLRSLTDRTRSSAVFLLPEIRFLRFDLAALFHTLRSGMTFCPLFPVILPYQRRFQVLRPPEHLILRRLCRASNHFPLSSLRPDPLFPFFHGRASFSTVVSTVAETPEAQAEVPPPSVASTDAGPLGTASAVVTPILAPVVSSEGPPLATIGDTLILPLFSSVMDPPNSEVSTATVADVSRFPPAAGNTPVLPAAAVVTDLPDLSMEVILSLLSGLTSSSGNFPPLLLHWPRLGPVLLMGLSRWGEQPRPDWECPGTHRSIFVHASEPNTNHALEGGRRLPCQHIGEFLCFCFSFFKSSHSVFPFQRTIEHAAADHSTGSSARVPVPLYVDELNLRRLVSTLPDSLKDPAVVAENCAVCTRLLAPPSPLGQDLRILVELLNRNYEGDAHQFSDKSNSVGLLLNLQRESERRSIKAKLQAAELLALKTDYQCTLHQQAVIGLYDRSFVAPRPLVPCTLSEFFSKNPCSLWPLACQSGALGPAGLLRLPRYNTRVSLMTSPHERRQQSLLYVLYIHYLDEEVFCEVVLQHHPIPYASRLTPSDLATWLLVNQIRRNVQTPEDFAIHAFRCTC</sequence>
<dbReference type="Proteomes" id="UP001141552">
    <property type="component" value="Unassembled WGS sequence"/>
</dbReference>